<dbReference type="Pfam" id="PF01047">
    <property type="entry name" value="MarR"/>
    <property type="match status" value="1"/>
</dbReference>
<comment type="caution">
    <text evidence="2">The sequence shown here is derived from an EMBL/GenBank/DDBJ whole genome shotgun (WGS) entry which is preliminary data.</text>
</comment>
<keyword evidence="3" id="KW-1185">Reference proteome</keyword>
<proteinExistence type="predicted"/>
<dbReference type="InterPro" id="IPR036388">
    <property type="entry name" value="WH-like_DNA-bd_sf"/>
</dbReference>
<evidence type="ECO:0000259" key="1">
    <source>
        <dbReference type="PROSITE" id="PS50995"/>
    </source>
</evidence>
<dbReference type="OrthoDB" id="3254910at2"/>
<name>A0A6N7YR40_9PSEU</name>
<dbReference type="GO" id="GO:0003700">
    <property type="term" value="F:DNA-binding transcription factor activity"/>
    <property type="evidence" value="ECO:0007669"/>
    <property type="project" value="InterPro"/>
</dbReference>
<sequence length="164" mass="18283">MNVHVSYPEIVGNDEQWLDADEAAAWLSLSTLLVVLPPVLDSRMQAVAELTHFEYLVLSRLSEVPGRSMRISELAAFSHGSLSRMSHLVKRLEGRGWVRRETCADDARSTEAVLTDEGYAKVVETAPHHLAAVRDLVISRLTRTQLHQLHTVAGRLTEGVTPHR</sequence>
<evidence type="ECO:0000313" key="2">
    <source>
        <dbReference type="EMBL" id="MTD54358.1"/>
    </source>
</evidence>
<dbReference type="PROSITE" id="PS50995">
    <property type="entry name" value="HTH_MARR_2"/>
    <property type="match status" value="1"/>
</dbReference>
<protein>
    <submittedName>
        <fullName evidence="2">MarR family transcriptional regulator</fullName>
    </submittedName>
</protein>
<dbReference type="AlphaFoldDB" id="A0A6N7YR40"/>
<gene>
    <name evidence="2" type="ORF">GKO32_10285</name>
</gene>
<dbReference type="GO" id="GO:0006950">
    <property type="term" value="P:response to stress"/>
    <property type="evidence" value="ECO:0007669"/>
    <property type="project" value="TreeGrafter"/>
</dbReference>
<dbReference type="InterPro" id="IPR000835">
    <property type="entry name" value="HTH_MarR-typ"/>
</dbReference>
<reference evidence="2 3" key="1">
    <citation type="submission" date="2019-11" db="EMBL/GenBank/DDBJ databases">
        <title>Draft genome of Amycolatopsis RM579.</title>
        <authorList>
            <person name="Duangmal K."/>
            <person name="Mingma R."/>
        </authorList>
    </citation>
    <scope>NUCLEOTIDE SEQUENCE [LARGE SCALE GENOMIC DNA]</scope>
    <source>
        <strain evidence="2 3">RM579</strain>
    </source>
</reference>
<dbReference type="SUPFAM" id="SSF46785">
    <property type="entry name" value="Winged helix' DNA-binding domain"/>
    <property type="match status" value="1"/>
</dbReference>
<dbReference type="InterPro" id="IPR039422">
    <property type="entry name" value="MarR/SlyA-like"/>
</dbReference>
<accession>A0A6N7YR40</accession>
<evidence type="ECO:0000313" key="3">
    <source>
        <dbReference type="Proteomes" id="UP000440096"/>
    </source>
</evidence>
<dbReference type="Gene3D" id="1.10.10.10">
    <property type="entry name" value="Winged helix-like DNA-binding domain superfamily/Winged helix DNA-binding domain"/>
    <property type="match status" value="1"/>
</dbReference>
<dbReference type="EMBL" id="WMBA01000011">
    <property type="protein sequence ID" value="MTD54358.1"/>
    <property type="molecule type" value="Genomic_DNA"/>
</dbReference>
<dbReference type="InterPro" id="IPR036390">
    <property type="entry name" value="WH_DNA-bd_sf"/>
</dbReference>
<dbReference type="SMART" id="SM00347">
    <property type="entry name" value="HTH_MARR"/>
    <property type="match status" value="1"/>
</dbReference>
<dbReference type="PANTHER" id="PTHR33164">
    <property type="entry name" value="TRANSCRIPTIONAL REGULATOR, MARR FAMILY"/>
    <property type="match status" value="1"/>
</dbReference>
<dbReference type="PANTHER" id="PTHR33164:SF99">
    <property type="entry name" value="MARR FAMILY REGULATORY PROTEIN"/>
    <property type="match status" value="1"/>
</dbReference>
<dbReference type="Proteomes" id="UP000440096">
    <property type="component" value="Unassembled WGS sequence"/>
</dbReference>
<feature type="domain" description="HTH marR-type" evidence="1">
    <location>
        <begin position="26"/>
        <end position="158"/>
    </location>
</feature>
<organism evidence="2 3">
    <name type="scientific">Amycolatopsis pithecellobii</name>
    <dbReference type="NCBI Taxonomy" id="664692"/>
    <lineage>
        <taxon>Bacteria</taxon>
        <taxon>Bacillati</taxon>
        <taxon>Actinomycetota</taxon>
        <taxon>Actinomycetes</taxon>
        <taxon>Pseudonocardiales</taxon>
        <taxon>Pseudonocardiaceae</taxon>
        <taxon>Amycolatopsis</taxon>
    </lineage>
</organism>